<name>A0A0F2TPS1_STRR3</name>
<comment type="caution">
    <text evidence="2">The sequence shown here is derived from an EMBL/GenBank/DDBJ whole genome shotgun (WGS) entry which is preliminary data.</text>
</comment>
<proteinExistence type="predicted"/>
<protein>
    <recommendedName>
        <fullName evidence="1">DUF397 domain-containing protein</fullName>
    </recommendedName>
</protein>
<dbReference type="RefSeq" id="WP_045691842.1">
    <property type="nucleotide sequence ID" value="NZ_JZKH01000001.1"/>
</dbReference>
<dbReference type="PATRIC" id="fig|359131.3.peg.19"/>
<keyword evidence="3" id="KW-1185">Reference proteome</keyword>
<evidence type="ECO:0000313" key="2">
    <source>
        <dbReference type="EMBL" id="KJS63722.1"/>
    </source>
</evidence>
<dbReference type="AlphaFoldDB" id="A0A0F2TPS1"/>
<evidence type="ECO:0000259" key="1">
    <source>
        <dbReference type="Pfam" id="PF04149"/>
    </source>
</evidence>
<accession>A0A0F2TPS1</accession>
<sequence length="80" mass="8219">MSAGIPENGVSAGSLAVAWVKAPQSREVGNCVELGALPGGSLAVRNSRDPLGPALIFTRHEAQAFAAGMKDGAFDHLFLD</sequence>
<feature type="domain" description="DUF397" evidence="1">
    <location>
        <begin position="18"/>
        <end position="70"/>
    </location>
</feature>
<reference evidence="2 3" key="1">
    <citation type="submission" date="2015-02" db="EMBL/GenBank/DDBJ databases">
        <authorList>
            <person name="Ju K.-S."/>
            <person name="Doroghazi J.R."/>
            <person name="Metcalf W."/>
        </authorList>
    </citation>
    <scope>NUCLEOTIDE SEQUENCE [LARGE SCALE GENOMIC DNA]</scope>
    <source>
        <strain evidence="2 3">ATCC 31215</strain>
    </source>
</reference>
<dbReference type="Proteomes" id="UP000033699">
    <property type="component" value="Unassembled WGS sequence"/>
</dbReference>
<dbReference type="EMBL" id="JZKH01000001">
    <property type="protein sequence ID" value="KJS63722.1"/>
    <property type="molecule type" value="Genomic_DNA"/>
</dbReference>
<dbReference type="OrthoDB" id="4558943at2"/>
<gene>
    <name evidence="2" type="ORF">VM95_00085</name>
</gene>
<dbReference type="InterPro" id="IPR007278">
    <property type="entry name" value="DUF397"/>
</dbReference>
<evidence type="ECO:0000313" key="3">
    <source>
        <dbReference type="Proteomes" id="UP000033699"/>
    </source>
</evidence>
<dbReference type="Pfam" id="PF04149">
    <property type="entry name" value="DUF397"/>
    <property type="match status" value="1"/>
</dbReference>
<organism evidence="2 3">
    <name type="scientific">Streptomyces rubellomurinus (strain ATCC 31215)</name>
    <dbReference type="NCBI Taxonomy" id="359131"/>
    <lineage>
        <taxon>Bacteria</taxon>
        <taxon>Bacillati</taxon>
        <taxon>Actinomycetota</taxon>
        <taxon>Actinomycetes</taxon>
        <taxon>Kitasatosporales</taxon>
        <taxon>Streptomycetaceae</taxon>
        <taxon>Streptomyces</taxon>
    </lineage>
</organism>